<feature type="non-terminal residue" evidence="4">
    <location>
        <position position="182"/>
    </location>
</feature>
<name>A0A9X1WGE4_9CORY</name>
<dbReference type="InterPro" id="IPR006311">
    <property type="entry name" value="TAT_signal"/>
</dbReference>
<evidence type="ECO:0000313" key="4">
    <source>
        <dbReference type="EMBL" id="MCJ7857708.1"/>
    </source>
</evidence>
<feature type="chain" id="PRO_5040794300" evidence="3">
    <location>
        <begin position="47"/>
        <end position="182"/>
    </location>
</feature>
<evidence type="ECO:0000313" key="5">
    <source>
        <dbReference type="Proteomes" id="UP001139207"/>
    </source>
</evidence>
<dbReference type="InterPro" id="IPR036435">
    <property type="entry name" value="Leukocidin/porin_MspA_sf"/>
</dbReference>
<protein>
    <submittedName>
        <fullName evidence="4">MspA family porin</fullName>
    </submittedName>
</protein>
<evidence type="ECO:0000256" key="3">
    <source>
        <dbReference type="SAM" id="SignalP"/>
    </source>
</evidence>
<proteinExistence type="predicted"/>
<keyword evidence="5" id="KW-1185">Reference proteome</keyword>
<accession>A0A9X1WGE4</accession>
<dbReference type="InterPro" id="IPR015286">
    <property type="entry name" value="Porin_fam_mycobact-type"/>
</dbReference>
<gene>
    <name evidence="4" type="ORF">MUN33_03120</name>
</gene>
<dbReference type="Gene3D" id="2.60.40.1650">
    <property type="entry name" value="Porin MspA (Ig-like beta-sandwich domain)"/>
    <property type="match status" value="1"/>
</dbReference>
<dbReference type="AlphaFoldDB" id="A0A9X1WGE4"/>
<dbReference type="RefSeq" id="WP_244803448.1">
    <property type="nucleotide sequence ID" value="NZ_JALIEA010000010.1"/>
</dbReference>
<dbReference type="SUPFAM" id="SSF56959">
    <property type="entry name" value="Leukocidin-like"/>
    <property type="match status" value="1"/>
</dbReference>
<dbReference type="Pfam" id="PF09203">
    <property type="entry name" value="MspA"/>
    <property type="match status" value="1"/>
</dbReference>
<evidence type="ECO:0000256" key="1">
    <source>
        <dbReference type="ARBA" id="ARBA00022729"/>
    </source>
</evidence>
<organism evidence="4 5">
    <name type="scientific">Corynebacterium kalidii</name>
    <dbReference type="NCBI Taxonomy" id="2931982"/>
    <lineage>
        <taxon>Bacteria</taxon>
        <taxon>Bacillati</taxon>
        <taxon>Actinomycetota</taxon>
        <taxon>Actinomycetes</taxon>
        <taxon>Mycobacteriales</taxon>
        <taxon>Corynebacteriaceae</taxon>
        <taxon>Corynebacterium</taxon>
    </lineage>
</organism>
<comment type="caution">
    <text evidence="4">The sequence shown here is derived from an EMBL/GenBank/DDBJ whole genome shotgun (WGS) entry which is preliminary data.</text>
</comment>
<evidence type="ECO:0000256" key="2">
    <source>
        <dbReference type="SAM" id="MobiDB-lite"/>
    </source>
</evidence>
<reference evidence="4" key="1">
    <citation type="submission" date="2022-04" db="EMBL/GenBank/DDBJ databases">
        <title>Corynebacterium kalidii LD5P10.</title>
        <authorList>
            <person name="Sun J.Q."/>
        </authorList>
    </citation>
    <scope>NUCLEOTIDE SEQUENCE</scope>
    <source>
        <strain evidence="4">LD5P10</strain>
    </source>
</reference>
<sequence length="182" mass="18026">MTFTTETATPTARRTRRRPARTIATAAASIAAATTLAITATSPAAAAPTLPDLPWPVPVTGGPTDLPDRQISRTTADGWVLHASKTGESVNIAGPLDASATTGEAFGTLTGNVWIDGDGAPDLTGAMFDAGYQIGCGVDVSGGVDVELAGTAGIAPHADAGIEGGPHVQVELPNVTGVSAGA</sequence>
<feature type="region of interest" description="Disordered" evidence="2">
    <location>
        <begin position="1"/>
        <end position="21"/>
    </location>
</feature>
<keyword evidence="1 3" id="KW-0732">Signal</keyword>
<dbReference type="PROSITE" id="PS51318">
    <property type="entry name" value="TAT"/>
    <property type="match status" value="1"/>
</dbReference>
<dbReference type="Proteomes" id="UP001139207">
    <property type="component" value="Unassembled WGS sequence"/>
</dbReference>
<feature type="signal peptide" evidence="3">
    <location>
        <begin position="1"/>
        <end position="46"/>
    </location>
</feature>
<dbReference type="EMBL" id="JALIEA010000010">
    <property type="protein sequence ID" value="MCJ7857708.1"/>
    <property type="molecule type" value="Genomic_DNA"/>
</dbReference>